<protein>
    <submittedName>
        <fullName evidence="1">Uncharacterized protein</fullName>
    </submittedName>
</protein>
<organism evidence="1 2">
    <name type="scientific">Araneus ventricosus</name>
    <name type="common">Orbweaver spider</name>
    <name type="synonym">Epeira ventricosa</name>
    <dbReference type="NCBI Taxonomy" id="182803"/>
    <lineage>
        <taxon>Eukaryota</taxon>
        <taxon>Metazoa</taxon>
        <taxon>Ecdysozoa</taxon>
        <taxon>Arthropoda</taxon>
        <taxon>Chelicerata</taxon>
        <taxon>Arachnida</taxon>
        <taxon>Araneae</taxon>
        <taxon>Araneomorphae</taxon>
        <taxon>Entelegynae</taxon>
        <taxon>Araneoidea</taxon>
        <taxon>Araneidae</taxon>
        <taxon>Araneus</taxon>
    </lineage>
</organism>
<dbReference type="Proteomes" id="UP000499080">
    <property type="component" value="Unassembled WGS sequence"/>
</dbReference>
<name>A0A4Y2W0U4_ARAVE</name>
<dbReference type="OrthoDB" id="6617942at2759"/>
<dbReference type="EMBL" id="BGPR01054039">
    <property type="protein sequence ID" value="GBO30825.1"/>
    <property type="molecule type" value="Genomic_DNA"/>
</dbReference>
<evidence type="ECO:0000313" key="1">
    <source>
        <dbReference type="EMBL" id="GBO30825.1"/>
    </source>
</evidence>
<comment type="caution">
    <text evidence="1">The sequence shown here is derived from an EMBL/GenBank/DDBJ whole genome shotgun (WGS) entry which is preliminary data.</text>
</comment>
<reference evidence="1 2" key="1">
    <citation type="journal article" date="2019" name="Sci. Rep.">
        <title>Orb-weaving spider Araneus ventricosus genome elucidates the spidroin gene catalogue.</title>
        <authorList>
            <person name="Kono N."/>
            <person name="Nakamura H."/>
            <person name="Ohtoshi R."/>
            <person name="Moran D.A.P."/>
            <person name="Shinohara A."/>
            <person name="Yoshida Y."/>
            <person name="Fujiwara M."/>
            <person name="Mori M."/>
            <person name="Tomita M."/>
            <person name="Arakawa K."/>
        </authorList>
    </citation>
    <scope>NUCLEOTIDE SEQUENCE [LARGE SCALE GENOMIC DNA]</scope>
</reference>
<sequence length="147" mass="17082">MMRRQLFLSTSRANSKVGSMRLMRLDVTETNTNTGWKGGILRKLEELTDKPIQWTVCLFVSYNWYSELSSRTLTALHQAHSYTGLIVSKLPDCEKLPIVSFKPIKCGLRYHSAGDLRKLSNDLRYLRYLRYLSCSRYLRPLNSEKAN</sequence>
<keyword evidence="2" id="KW-1185">Reference proteome</keyword>
<gene>
    <name evidence="1" type="ORF">AVEN_210765_1</name>
</gene>
<evidence type="ECO:0000313" key="2">
    <source>
        <dbReference type="Proteomes" id="UP000499080"/>
    </source>
</evidence>
<dbReference type="AlphaFoldDB" id="A0A4Y2W0U4"/>
<proteinExistence type="predicted"/>
<accession>A0A4Y2W0U4</accession>